<dbReference type="KEGG" id="otm:OSB_10740"/>
<protein>
    <recommendedName>
        <fullName evidence="1">YdhG-like domain-containing protein</fullName>
    </recommendedName>
</protein>
<dbReference type="Proteomes" id="UP000067444">
    <property type="component" value="Chromosome"/>
</dbReference>
<dbReference type="InterPro" id="IPR014922">
    <property type="entry name" value="YdhG-like"/>
</dbReference>
<accession>A0A0K0Y406</accession>
<evidence type="ECO:0000313" key="2">
    <source>
        <dbReference type="EMBL" id="AKS45631.1"/>
    </source>
</evidence>
<feature type="domain" description="YdhG-like" evidence="1">
    <location>
        <begin position="27"/>
        <end position="105"/>
    </location>
</feature>
<proteinExistence type="predicted"/>
<organism evidence="2 3">
    <name type="scientific">Octadecabacter temperatus</name>
    <dbReference type="NCBI Taxonomy" id="1458307"/>
    <lineage>
        <taxon>Bacteria</taxon>
        <taxon>Pseudomonadati</taxon>
        <taxon>Pseudomonadota</taxon>
        <taxon>Alphaproteobacteria</taxon>
        <taxon>Rhodobacterales</taxon>
        <taxon>Roseobacteraceae</taxon>
        <taxon>Octadecabacter</taxon>
    </lineage>
</organism>
<dbReference type="EMBL" id="CP012160">
    <property type="protein sequence ID" value="AKS45631.1"/>
    <property type="molecule type" value="Genomic_DNA"/>
</dbReference>
<dbReference type="AlphaFoldDB" id="A0A0K0Y406"/>
<dbReference type="Pfam" id="PF08818">
    <property type="entry name" value="DUF1801"/>
    <property type="match status" value="1"/>
</dbReference>
<dbReference type="RefSeq" id="WP_049834002.1">
    <property type="nucleotide sequence ID" value="NZ_CP012160.1"/>
</dbReference>
<evidence type="ECO:0000259" key="1">
    <source>
        <dbReference type="Pfam" id="PF08818"/>
    </source>
</evidence>
<reference evidence="2 3" key="1">
    <citation type="journal article" date="2015" name="Genome Announc.">
        <title>Closed Genome Sequence of Octadecabacter temperatus SB1, the First Mesophilic Species of the Genus Octadecabacter.</title>
        <authorList>
            <person name="Voget S."/>
            <person name="Billerbeck S."/>
            <person name="Simon M."/>
            <person name="Daniel R."/>
        </authorList>
    </citation>
    <scope>NUCLEOTIDE SEQUENCE [LARGE SCALE GENOMIC DNA]</scope>
    <source>
        <strain evidence="2 3">SB1</strain>
    </source>
</reference>
<sequence length="107" mass="11407">MDETVKSTIIETVVARAKDLRPSIHIGSKYGGTIFVTDPEFPDSVSLVGGVYGYKDYVSVEFSKGAGFDDPNGLLAGKGKARRHVKLHSLGDIDAMNVAGFLSQAFA</sequence>
<keyword evidence="3" id="KW-1185">Reference proteome</keyword>
<gene>
    <name evidence="2" type="ORF">OSB_10740</name>
</gene>
<name>A0A0K0Y406_9RHOB</name>
<dbReference type="OrthoDB" id="7619808at2"/>
<evidence type="ECO:0000313" key="3">
    <source>
        <dbReference type="Proteomes" id="UP000067444"/>
    </source>
</evidence>